<sequence length="252" mass="28073">MAWSGAGQLDEGDIERLGGLGIAVHHRPNTGHDFGAWQSLVRQGCIEGATDVLLANDSVFGPVFPLGPVLEAMERKRNDVWGMTESREGRWHLQSWFLLFRSGSFGSPSVQRIFRQPFGEMTRDQIVLHGEFGLGAAILADRLDWAARWRAPDRRLRRLLPGNPMHLDYLSVVRSGAVPFLKADLLRDNPARIGWANRWPSVLGAGPLRRDMVEEALAARPGQPHKRQSLIMRGLYAAASCDQPEATLNLVR</sequence>
<dbReference type="Proteomes" id="UP001524587">
    <property type="component" value="Unassembled WGS sequence"/>
</dbReference>
<reference evidence="1 2" key="1">
    <citation type="submission" date="2022-06" db="EMBL/GenBank/DDBJ databases">
        <title>Endosaccharibacter gen. nov., sp. nov., endophytic bacteria isolated from sugarcane.</title>
        <authorList>
            <person name="Pitiwittayakul N."/>
            <person name="Yukphan P."/>
            <person name="Charoenyingcharoen P."/>
            <person name="Tanasupawat S."/>
        </authorList>
    </citation>
    <scope>NUCLEOTIDE SEQUENCE [LARGE SCALE GENOMIC DNA]</scope>
    <source>
        <strain evidence="1 2">KSS8</strain>
    </source>
</reference>
<dbReference type="InterPro" id="IPR007739">
    <property type="entry name" value="RgpF"/>
</dbReference>
<evidence type="ECO:0000313" key="2">
    <source>
        <dbReference type="Proteomes" id="UP001524587"/>
    </source>
</evidence>
<organism evidence="1 2">
    <name type="scientific">Endosaccharibacter trunci</name>
    <dbReference type="NCBI Taxonomy" id="2812733"/>
    <lineage>
        <taxon>Bacteria</taxon>
        <taxon>Pseudomonadati</taxon>
        <taxon>Pseudomonadota</taxon>
        <taxon>Alphaproteobacteria</taxon>
        <taxon>Acetobacterales</taxon>
        <taxon>Acetobacteraceae</taxon>
        <taxon>Endosaccharibacter</taxon>
    </lineage>
</organism>
<name>A0ABT1W9H9_9PROT</name>
<dbReference type="EMBL" id="JAMSKV010000013">
    <property type="protein sequence ID" value="MCQ8279545.1"/>
    <property type="molecule type" value="Genomic_DNA"/>
</dbReference>
<dbReference type="RefSeq" id="WP_422865026.1">
    <property type="nucleotide sequence ID" value="NZ_JAMSKV010000013.1"/>
</dbReference>
<evidence type="ECO:0000313" key="1">
    <source>
        <dbReference type="EMBL" id="MCQ8279545.1"/>
    </source>
</evidence>
<proteinExistence type="predicted"/>
<comment type="caution">
    <text evidence="1">The sequence shown here is derived from an EMBL/GenBank/DDBJ whole genome shotgun (WGS) entry which is preliminary data.</text>
</comment>
<keyword evidence="2" id="KW-1185">Reference proteome</keyword>
<protein>
    <submittedName>
        <fullName evidence="1">Rhamnan synthesis F family protein</fullName>
    </submittedName>
</protein>
<accession>A0ABT1W9H9</accession>
<gene>
    <name evidence="1" type="ORF">NFI95_13950</name>
</gene>
<dbReference type="Pfam" id="PF05045">
    <property type="entry name" value="RgpF"/>
    <property type="match status" value="1"/>
</dbReference>